<evidence type="ECO:0000256" key="3">
    <source>
        <dbReference type="ARBA" id="ARBA00022552"/>
    </source>
</evidence>
<dbReference type="Proteomes" id="UP000583929">
    <property type="component" value="Unassembled WGS sequence"/>
</dbReference>
<keyword evidence="5" id="KW-0677">Repeat</keyword>
<evidence type="ECO:0000313" key="9">
    <source>
        <dbReference type="EMBL" id="KAF4391174.1"/>
    </source>
</evidence>
<evidence type="ECO:0000259" key="8">
    <source>
        <dbReference type="Pfam" id="PF23769"/>
    </source>
</evidence>
<keyword evidence="4 7" id="KW-0853">WD repeat</keyword>
<keyword evidence="2" id="KW-0690">Ribosome biogenesis</keyword>
<dbReference type="PROSITE" id="PS50294">
    <property type="entry name" value="WD_REPEATS_REGION"/>
    <property type="match status" value="1"/>
</dbReference>
<dbReference type="SMART" id="SM00320">
    <property type="entry name" value="WD40"/>
    <property type="match status" value="6"/>
</dbReference>
<organism evidence="9 10">
    <name type="scientific">Cannabis sativa</name>
    <name type="common">Hemp</name>
    <name type="synonym">Marijuana</name>
    <dbReference type="NCBI Taxonomy" id="3483"/>
    <lineage>
        <taxon>Eukaryota</taxon>
        <taxon>Viridiplantae</taxon>
        <taxon>Streptophyta</taxon>
        <taxon>Embryophyta</taxon>
        <taxon>Tracheophyta</taxon>
        <taxon>Spermatophyta</taxon>
        <taxon>Magnoliopsida</taxon>
        <taxon>eudicotyledons</taxon>
        <taxon>Gunneridae</taxon>
        <taxon>Pentapetalae</taxon>
        <taxon>rosids</taxon>
        <taxon>fabids</taxon>
        <taxon>Rosales</taxon>
        <taxon>Cannabaceae</taxon>
        <taxon>Cannabis</taxon>
    </lineage>
</organism>
<feature type="repeat" description="WD" evidence="7">
    <location>
        <begin position="278"/>
        <end position="319"/>
    </location>
</feature>
<dbReference type="Pfam" id="PF23769">
    <property type="entry name" value="Beta-prop_WDR75_2nd"/>
    <property type="match status" value="1"/>
</dbReference>
<evidence type="ECO:0000313" key="10">
    <source>
        <dbReference type="Proteomes" id="UP000583929"/>
    </source>
</evidence>
<dbReference type="PANTHER" id="PTHR45176:SF1">
    <property type="entry name" value="TRANSDUCIN FAMILY PROTEIN _ WD-40 REPEAT FAMILY PROTEIN-RELATED"/>
    <property type="match status" value="1"/>
</dbReference>
<keyword evidence="3" id="KW-0698">rRNA processing</keyword>
<dbReference type="PANTHER" id="PTHR45176">
    <property type="entry name" value="TRANSDUCIN FAMILY PROTEIN / WD-40 REPEAT FAMILY PROTEIN-RELATED"/>
    <property type="match status" value="1"/>
</dbReference>
<dbReference type="InterPro" id="IPR011047">
    <property type="entry name" value="Quinoprotein_ADH-like_sf"/>
</dbReference>
<keyword evidence="10" id="KW-1185">Reference proteome</keyword>
<dbReference type="EMBL" id="JAATIQ010000060">
    <property type="protein sequence ID" value="KAF4391174.1"/>
    <property type="molecule type" value="Genomic_DNA"/>
</dbReference>
<reference evidence="9 10" key="1">
    <citation type="journal article" date="2020" name="bioRxiv">
        <title>Sequence and annotation of 42 cannabis genomes reveals extensive copy number variation in cannabinoid synthesis and pathogen resistance genes.</title>
        <authorList>
            <person name="Mckernan K.J."/>
            <person name="Helbert Y."/>
            <person name="Kane L.T."/>
            <person name="Ebling H."/>
            <person name="Zhang L."/>
            <person name="Liu B."/>
            <person name="Eaton Z."/>
            <person name="Mclaughlin S."/>
            <person name="Kingan S."/>
            <person name="Baybayan P."/>
            <person name="Concepcion G."/>
            <person name="Jordan M."/>
            <person name="Riva A."/>
            <person name="Barbazuk W."/>
            <person name="Harkins T."/>
        </authorList>
    </citation>
    <scope>NUCLEOTIDE SEQUENCE [LARGE SCALE GENOMIC DNA]</scope>
    <source>
        <strain evidence="10">cv. Jamaican Lion 4</strain>
        <tissue evidence="9">Leaf</tissue>
    </source>
</reference>
<evidence type="ECO:0000256" key="4">
    <source>
        <dbReference type="ARBA" id="ARBA00022574"/>
    </source>
</evidence>
<dbReference type="AlphaFoldDB" id="A0A7J6H7E6"/>
<dbReference type="InterPro" id="IPR015943">
    <property type="entry name" value="WD40/YVTN_repeat-like_dom_sf"/>
</dbReference>
<dbReference type="PROSITE" id="PS50082">
    <property type="entry name" value="WD_REPEATS_2"/>
    <property type="match status" value="1"/>
</dbReference>
<comment type="caution">
    <text evidence="9">The sequence shown here is derived from an EMBL/GenBank/DDBJ whole genome shotgun (WGS) entry which is preliminary data.</text>
</comment>
<gene>
    <name evidence="9" type="ORF">G4B88_016484</name>
</gene>
<protein>
    <recommendedName>
        <fullName evidence="8">WD repeat-containing protein 75 second beta-propeller domain-containing protein</fullName>
    </recommendedName>
</protein>
<keyword evidence="6" id="KW-0539">Nucleus</keyword>
<dbReference type="InterPro" id="IPR001680">
    <property type="entry name" value="WD40_rpt"/>
</dbReference>
<evidence type="ECO:0000256" key="6">
    <source>
        <dbReference type="ARBA" id="ARBA00023242"/>
    </source>
</evidence>
<sequence>MIRGGKSFVSAPPAFSNDAKRILICTGPTVSIFSTSTGLQISSLEGHTAAVTSVLVVPASSPASKVLCFCWTASLDGTIRYWDFLAPELMKTVEVKMPIYSMVIPSLLVQSDKDKENESPLFAYISVENSNVQQKKVNSLCGQIKKFNLTKSRMVGGVVLRETPQPEFLTVSPSGSYFGMHNKRTIHIWKVPRSDSDRAVAKKISLHHTKSVTVMAFHPTERIVAAGDKCGRILIWRDVGSQTFCSTSDKLVNGKLINNKEDRPGVRGDDEADCCSTWHWHPSQVNVLSFSSDGSYLYSGGREGVLVVWQLETGKKKFLPRIGSPLLYFTDSPDPTLSSISCADNHVHILKMPSMEILKSISGIKLPVSHPEINESLCSNFAFDYSAGLVALRAENYCVQLYSLLEDREVSEIQVCERNHQPVDEVTMGVTRVAISKDGSTVCTSDVKLPEDGIGSLVCLKFWESDTLNKNFSLSTIVYEPHRDAGVSSVAFHPSRRMAVSTSNGGDFKIWVSHDEIKKNGETVKNSGWMCHSVGSYKKKPMTAAAFSADGSVLAVAAETVITLWDPEHNVLVAVLGEIQKPIRSLSFAGKSDYLVSVSEGSQPQLSVCSMSKLSVSWSYKLQVEDVACAVDASMFAVLVVRKSCNNETTVLKGRDGVILLFNVTDPLPVATWSVRKAKGGGLGFIQANNQTKNIFKAGKPSSQELLVYVDGDHEFVVFDPQSSETHELSLTGQQNLATIEETGQLGYASVYGELPEFELKSKDDELWEATAPSRPSERPWESIFSGSSHDLPPLTKLCSPFLESLLERRTTTSTTAIVE</sequence>
<dbReference type="Gene3D" id="2.130.10.10">
    <property type="entry name" value="YVTN repeat-like/Quinoprotein amine dehydrogenase"/>
    <property type="match status" value="3"/>
</dbReference>
<dbReference type="Pfam" id="PF23869">
    <property type="entry name" value="Beta-prop_WDR75_1st"/>
    <property type="match status" value="2"/>
</dbReference>
<evidence type="ECO:0000256" key="7">
    <source>
        <dbReference type="PROSITE-ProRule" id="PRU00221"/>
    </source>
</evidence>
<dbReference type="InterPro" id="IPR057644">
    <property type="entry name" value="Beta-prop_WDR75_2nd"/>
</dbReference>
<name>A0A7J6H7E6_CANSA</name>
<evidence type="ECO:0000256" key="1">
    <source>
        <dbReference type="ARBA" id="ARBA00004604"/>
    </source>
</evidence>
<accession>A0A7J6H7E6</accession>
<evidence type="ECO:0000256" key="5">
    <source>
        <dbReference type="ARBA" id="ARBA00022737"/>
    </source>
</evidence>
<feature type="domain" description="WD repeat-containing protein 75 second beta-propeller" evidence="8">
    <location>
        <begin position="398"/>
        <end position="643"/>
    </location>
</feature>
<proteinExistence type="predicted"/>
<comment type="subcellular location">
    <subcellularLocation>
        <location evidence="1">Nucleus</location>
        <location evidence="1">Nucleolus</location>
    </subcellularLocation>
</comment>
<dbReference type="SUPFAM" id="SSF50998">
    <property type="entry name" value="Quinoprotein alcohol dehydrogenase-like"/>
    <property type="match status" value="2"/>
</dbReference>
<evidence type="ECO:0000256" key="2">
    <source>
        <dbReference type="ARBA" id="ARBA00022517"/>
    </source>
</evidence>